<evidence type="ECO:0000313" key="3">
    <source>
        <dbReference type="Proteomes" id="UP000175989"/>
    </source>
</evidence>
<dbReference type="EMBL" id="LROM01000087">
    <property type="protein sequence ID" value="OEZ99624.1"/>
    <property type="molecule type" value="Genomic_DNA"/>
</dbReference>
<evidence type="ECO:0000313" key="2">
    <source>
        <dbReference type="EMBL" id="OEZ99624.1"/>
    </source>
</evidence>
<gene>
    <name evidence="2" type="ORF">DUPY_26680</name>
</gene>
<dbReference type="PATRIC" id="fig|762836.4.peg.2748"/>
<sequence>MISLLQRACAIFLPARAKLASAASTTGSATTAATALLCLALSACGGGGGGNSGSSTSTATTPSVTAPTPVVSISATPTATTVGQVVTLTWSVSNATATGCTASDGWSGAVANSGSQTVTAGAAGTARYALTCSGVTNSTTVAISSPPPAPTVSLTLAPAAITTSQTSVLSWSSANASSCTASGAWIGSRATSGSVTVSSAIAGNITYSLSCTGSGGEASASAQLGVTAATSNSVPITVDNGPAGASGVINVPYVNVTICRPGTSTCQTIDHVLLDTGSYGLRVLASALDSGMALPAVKTASGADAGACGKFISGYTWGSVRQADVKMADETAAGISLQVIGDTDANFATTPSSCSSAGNNLGSMSAIGAKGILGVGLFKQDCGNACAQSAISGVYYACTAGTCTASAMPLAAQITNPVAAFAVNNNGVLVSLPTVGPNGLTSVSGTLVFGVNTQSNNTIAGETLYKTNGSGNFTTTYNGKAYNASFLDTGSNGYFFTDPDIRTCSGGDFFCPAATLALSATNTASDGSATGVVNFNIVNLVQLPSTVRAAQVGGTLGSSASSGTAFNWGLPFFYGRRVFVVMEGANVGGRAGPLWAY</sequence>
<dbReference type="RefSeq" id="WP_070248783.1">
    <property type="nucleotide sequence ID" value="NZ_LROM01000087.1"/>
</dbReference>
<keyword evidence="3" id="KW-1185">Reference proteome</keyword>
<evidence type="ECO:0008006" key="4">
    <source>
        <dbReference type="Google" id="ProtNLM"/>
    </source>
</evidence>
<dbReference type="Proteomes" id="UP000175989">
    <property type="component" value="Unassembled WGS sequence"/>
</dbReference>
<comment type="caution">
    <text evidence="2">The sequence shown here is derived from an EMBL/GenBank/DDBJ whole genome shotgun (WGS) entry which is preliminary data.</text>
</comment>
<dbReference type="Pfam" id="PF11925">
    <property type="entry name" value="DUF3443"/>
    <property type="match status" value="1"/>
</dbReference>
<reference evidence="3" key="1">
    <citation type="journal article" date="2016" name="Front. Microbiol.">
        <title>Molecular Keys to the Janthinobacterium and Duganella spp. Interaction with the Plant Pathogen Fusarium graminearum.</title>
        <authorList>
            <person name="Haack F.S."/>
            <person name="Poehlein A."/>
            <person name="Kroger C."/>
            <person name="Voigt C.A."/>
            <person name="Piepenbring M."/>
            <person name="Bode H.B."/>
            <person name="Daniel R."/>
            <person name="Schafer W."/>
            <person name="Streit W.R."/>
        </authorList>
    </citation>
    <scope>NUCLEOTIDE SEQUENCE [LARGE SCALE GENOMIC DNA]</scope>
    <source>
        <strain evidence="3">T54</strain>
    </source>
</reference>
<keyword evidence="1" id="KW-0732">Signal</keyword>
<dbReference type="OrthoDB" id="5289858at2"/>
<protein>
    <recommendedName>
        <fullName evidence="4">DUF3443 domain-containing protein</fullName>
    </recommendedName>
</protein>
<dbReference type="InterPro" id="IPR021847">
    <property type="entry name" value="DUF3443"/>
</dbReference>
<evidence type="ECO:0000256" key="1">
    <source>
        <dbReference type="SAM" id="SignalP"/>
    </source>
</evidence>
<accession>A0A1E7WKV7</accession>
<dbReference type="AlphaFoldDB" id="A0A1E7WKV7"/>
<feature type="signal peptide" evidence="1">
    <location>
        <begin position="1"/>
        <end position="22"/>
    </location>
</feature>
<organism evidence="2 3">
    <name type="scientific">Duganella phyllosphaerae</name>
    <dbReference type="NCBI Taxonomy" id="762836"/>
    <lineage>
        <taxon>Bacteria</taxon>
        <taxon>Pseudomonadati</taxon>
        <taxon>Pseudomonadota</taxon>
        <taxon>Betaproteobacteria</taxon>
        <taxon>Burkholderiales</taxon>
        <taxon>Oxalobacteraceae</taxon>
        <taxon>Telluria group</taxon>
        <taxon>Duganella</taxon>
    </lineage>
</organism>
<name>A0A1E7WKV7_9BURK</name>
<proteinExistence type="predicted"/>
<feature type="chain" id="PRO_5009207227" description="DUF3443 domain-containing protein" evidence="1">
    <location>
        <begin position="23"/>
        <end position="597"/>
    </location>
</feature>